<protein>
    <submittedName>
        <fullName evidence="1">Uncharacterized protein</fullName>
    </submittedName>
</protein>
<dbReference type="AlphaFoldDB" id="A0A100W8S9"/>
<dbReference type="RefSeq" id="WP_062654990.1">
    <property type="nucleotide sequence ID" value="NZ_BCSY01000020.1"/>
</dbReference>
<accession>A0A100W8S9</accession>
<evidence type="ECO:0000313" key="1">
    <source>
        <dbReference type="EMBL" id="GAS93598.1"/>
    </source>
</evidence>
<dbReference type="STRING" id="228230.RMCC_0564"/>
<organism evidence="1 2">
    <name type="scientific">Mycolicibacterium canariasense</name>
    <name type="common">Mycobacterium canariasense</name>
    <dbReference type="NCBI Taxonomy" id="228230"/>
    <lineage>
        <taxon>Bacteria</taxon>
        <taxon>Bacillati</taxon>
        <taxon>Actinomycetota</taxon>
        <taxon>Actinomycetes</taxon>
        <taxon>Mycobacteriales</taxon>
        <taxon>Mycobacteriaceae</taxon>
        <taxon>Mycolicibacterium</taxon>
    </lineage>
</organism>
<dbReference type="OrthoDB" id="4714758at2"/>
<proteinExistence type="predicted"/>
<dbReference type="EMBL" id="BCSY01000020">
    <property type="protein sequence ID" value="GAS93598.1"/>
    <property type="molecule type" value="Genomic_DNA"/>
</dbReference>
<gene>
    <name evidence="1" type="ORF">RMCC_0564</name>
</gene>
<sequence length="180" mass="19264">MTTIRASRRRWYRSVAAVAAVTFGVAGLVVAAMVVIGRSGAPQDTGHITRSERAAFVQWWSVTYGEVTALQNALDEAQRSVQRGDRPGLTAACQRMHDIAAVELVAHLPAPQPDLSAELEAAATDAHAAAHMCLSVLEQTQNSYDAEFVSDVDQADRQLRAAVENADKYLAGESTESAGQ</sequence>
<reference evidence="2" key="2">
    <citation type="submission" date="2016-02" db="EMBL/GenBank/DDBJ databases">
        <title>Draft genome sequence of five rapidly growing Mycobacterium species.</title>
        <authorList>
            <person name="Katahira K."/>
            <person name="Gotou Y."/>
            <person name="Iida K."/>
            <person name="Ogura Y."/>
            <person name="Hayashi T."/>
        </authorList>
    </citation>
    <scope>NUCLEOTIDE SEQUENCE [LARGE SCALE GENOMIC DNA]</scope>
    <source>
        <strain evidence="2">JCM15298</strain>
    </source>
</reference>
<dbReference type="Proteomes" id="UP000069443">
    <property type="component" value="Unassembled WGS sequence"/>
</dbReference>
<reference evidence="2" key="1">
    <citation type="journal article" date="2016" name="Genome Announc.">
        <title>Draft Genome Sequences of Five Rapidly Growing Mycobacterium Species, M. thermoresistibile, M. fortuitum subsp. acetamidolyticum, M. canariasense, M. brisbanense, and M. novocastrense.</title>
        <authorList>
            <person name="Katahira K."/>
            <person name="Ogura Y."/>
            <person name="Gotoh Y."/>
            <person name="Hayashi T."/>
        </authorList>
    </citation>
    <scope>NUCLEOTIDE SEQUENCE [LARGE SCALE GENOMIC DNA]</scope>
    <source>
        <strain evidence="2">JCM15298</strain>
    </source>
</reference>
<keyword evidence="2" id="KW-1185">Reference proteome</keyword>
<evidence type="ECO:0000313" key="2">
    <source>
        <dbReference type="Proteomes" id="UP000069443"/>
    </source>
</evidence>
<name>A0A100W8S9_MYCCR</name>
<comment type="caution">
    <text evidence="1">The sequence shown here is derived from an EMBL/GenBank/DDBJ whole genome shotgun (WGS) entry which is preliminary data.</text>
</comment>